<keyword evidence="3" id="KW-0732">Signal</keyword>
<evidence type="ECO:0000256" key="3">
    <source>
        <dbReference type="SAM" id="SignalP"/>
    </source>
</evidence>
<evidence type="ECO:0000313" key="5">
    <source>
        <dbReference type="Proteomes" id="UP001183420"/>
    </source>
</evidence>
<name>A0ABU2LQZ2_9ACTN</name>
<sequence>MTRQRRWAAAALAVLALTAVPVRPAAAERSPQEELRALYRETGEATRAHEEAVARLAERRDEARRLEERLAATRSDLAAAREAAGRVARAQYRGGLQLPPALALLLGEDPGQALHDQTVAARAAAARAAEIDRLDSGERAADELATAARAALDAELAAAEEERRRRDDLHRRLDELAALTAGLTPEELAELTPPQTPEPTGGAGQAAGG</sequence>
<evidence type="ECO:0000313" key="4">
    <source>
        <dbReference type="EMBL" id="MDT0319468.1"/>
    </source>
</evidence>
<evidence type="ECO:0008006" key="6">
    <source>
        <dbReference type="Google" id="ProtNLM"/>
    </source>
</evidence>
<comment type="caution">
    <text evidence="4">The sequence shown here is derived from an EMBL/GenBank/DDBJ whole genome shotgun (WGS) entry which is preliminary data.</text>
</comment>
<evidence type="ECO:0000256" key="2">
    <source>
        <dbReference type="SAM" id="MobiDB-lite"/>
    </source>
</evidence>
<dbReference type="EMBL" id="JAVREM010000014">
    <property type="protein sequence ID" value="MDT0319468.1"/>
    <property type="molecule type" value="Genomic_DNA"/>
</dbReference>
<keyword evidence="1" id="KW-0175">Coiled coil</keyword>
<dbReference type="Proteomes" id="UP001183420">
    <property type="component" value="Unassembled WGS sequence"/>
</dbReference>
<feature type="region of interest" description="Disordered" evidence="2">
    <location>
        <begin position="177"/>
        <end position="209"/>
    </location>
</feature>
<dbReference type="RefSeq" id="WP_311598786.1">
    <property type="nucleotide sequence ID" value="NZ_JAVREM010000014.1"/>
</dbReference>
<feature type="chain" id="PRO_5045646365" description="NlpC/P60 domain-containing protein" evidence="3">
    <location>
        <begin position="26"/>
        <end position="209"/>
    </location>
</feature>
<reference evidence="5" key="1">
    <citation type="submission" date="2023-07" db="EMBL/GenBank/DDBJ databases">
        <title>30 novel species of actinomycetes from the DSMZ collection.</title>
        <authorList>
            <person name="Nouioui I."/>
        </authorList>
    </citation>
    <scope>NUCLEOTIDE SEQUENCE [LARGE SCALE GENOMIC DNA]</scope>
    <source>
        <strain evidence="5">DSM 44918</strain>
    </source>
</reference>
<evidence type="ECO:0000256" key="1">
    <source>
        <dbReference type="SAM" id="Coils"/>
    </source>
</evidence>
<gene>
    <name evidence="4" type="ORF">RNC47_14090</name>
</gene>
<keyword evidence="5" id="KW-1185">Reference proteome</keyword>
<proteinExistence type="predicted"/>
<protein>
    <recommendedName>
        <fullName evidence="6">NlpC/P60 domain-containing protein</fullName>
    </recommendedName>
</protein>
<accession>A0ABU2LQZ2</accession>
<organism evidence="4 5">
    <name type="scientific">Streptomyces millisiae</name>
    <dbReference type="NCBI Taxonomy" id="3075542"/>
    <lineage>
        <taxon>Bacteria</taxon>
        <taxon>Bacillati</taxon>
        <taxon>Actinomycetota</taxon>
        <taxon>Actinomycetes</taxon>
        <taxon>Kitasatosporales</taxon>
        <taxon>Streptomycetaceae</taxon>
        <taxon>Streptomyces</taxon>
    </lineage>
</organism>
<feature type="signal peptide" evidence="3">
    <location>
        <begin position="1"/>
        <end position="25"/>
    </location>
</feature>
<feature type="coiled-coil region" evidence="1">
    <location>
        <begin position="46"/>
        <end position="83"/>
    </location>
</feature>